<comment type="caution">
    <text evidence="2">The sequence shown here is derived from an EMBL/GenBank/DDBJ whole genome shotgun (WGS) entry which is preliminary data.</text>
</comment>
<protein>
    <submittedName>
        <fullName evidence="2">Uncharacterized protein</fullName>
    </submittedName>
</protein>
<evidence type="ECO:0000313" key="2">
    <source>
        <dbReference type="EMBL" id="GBM61544.1"/>
    </source>
</evidence>
<keyword evidence="3" id="KW-1185">Reference proteome</keyword>
<accession>A0A4Y2HAD7</accession>
<proteinExistence type="predicted"/>
<dbReference type="Proteomes" id="UP000499080">
    <property type="component" value="Unassembled WGS sequence"/>
</dbReference>
<organism evidence="2 3">
    <name type="scientific">Araneus ventricosus</name>
    <name type="common">Orbweaver spider</name>
    <name type="synonym">Epeira ventricosa</name>
    <dbReference type="NCBI Taxonomy" id="182803"/>
    <lineage>
        <taxon>Eukaryota</taxon>
        <taxon>Metazoa</taxon>
        <taxon>Ecdysozoa</taxon>
        <taxon>Arthropoda</taxon>
        <taxon>Chelicerata</taxon>
        <taxon>Arachnida</taxon>
        <taxon>Araneae</taxon>
        <taxon>Araneomorphae</taxon>
        <taxon>Entelegynae</taxon>
        <taxon>Araneoidea</taxon>
        <taxon>Araneidae</taxon>
        <taxon>Araneus</taxon>
    </lineage>
</organism>
<feature type="region of interest" description="Disordered" evidence="1">
    <location>
        <begin position="1"/>
        <end position="23"/>
    </location>
</feature>
<evidence type="ECO:0000256" key="1">
    <source>
        <dbReference type="SAM" id="MobiDB-lite"/>
    </source>
</evidence>
<evidence type="ECO:0000313" key="3">
    <source>
        <dbReference type="Proteomes" id="UP000499080"/>
    </source>
</evidence>
<feature type="compositionally biased region" description="Polar residues" evidence="1">
    <location>
        <begin position="9"/>
        <end position="20"/>
    </location>
</feature>
<name>A0A4Y2HAD7_ARAVE</name>
<dbReference type="EMBL" id="BGPR01101970">
    <property type="protein sequence ID" value="GBM61544.1"/>
    <property type="molecule type" value="Genomic_DNA"/>
</dbReference>
<gene>
    <name evidence="2" type="ORF">AVEN_146345_1</name>
</gene>
<reference evidence="2 3" key="1">
    <citation type="journal article" date="2019" name="Sci. Rep.">
        <title>Orb-weaving spider Araneus ventricosus genome elucidates the spidroin gene catalogue.</title>
        <authorList>
            <person name="Kono N."/>
            <person name="Nakamura H."/>
            <person name="Ohtoshi R."/>
            <person name="Moran D.A.P."/>
            <person name="Shinohara A."/>
            <person name="Yoshida Y."/>
            <person name="Fujiwara M."/>
            <person name="Mori M."/>
            <person name="Tomita M."/>
            <person name="Arakawa K."/>
        </authorList>
    </citation>
    <scope>NUCLEOTIDE SEQUENCE [LARGE SCALE GENOMIC DNA]</scope>
</reference>
<sequence>MVEDRVHQTPDSNPRQTPQSLHRPLYNKRHLKFTHRGMVLNELRVDDIVPHLRDILFISIGRKIGGYLRVIVAKNLTLLVPTLKEISFCERTSDQFDRNLLGFGKKL</sequence>
<dbReference type="AlphaFoldDB" id="A0A4Y2HAD7"/>